<dbReference type="Pfam" id="PF21447">
    <property type="entry name" value="Ppx-GppA_III"/>
    <property type="match status" value="1"/>
</dbReference>
<dbReference type="SUPFAM" id="SSF109604">
    <property type="entry name" value="HD-domain/PDEase-like"/>
    <property type="match status" value="1"/>
</dbReference>
<sequence length="513" mass="58768">MGTAQAWKIIAAIDLGANYLKMTIGEINKQGEIIILEEVVKPTKIGKDTFSKARISVKTIHETCDDLNGFVRLMKDYKIKFYKAVATSGMREAENKQYVLEQIRLRTGLNVESINVAEEQFYMLKAVRNHVNSIDIKKSEQYLIVNITSGAVETSIYEDGRLKFTEHVKIGSLKIREALSDLETKTIEFSETMQQYIESKIYTLKPQIKKFEINHFLGLGGELNTLCGIIRKKSGANKKDYYIKKEALLSLTKEISNMDNFQIKTTFGLSNKTAELLLPSILIFYCFLKMTKAEGIQIPKLSLRQGILYDLSDEILNIPRKEELIHDIISSVWYIGEKYQIDKEHATFVEKLSLEIFDHTKNLHKLGERERLYLQVAAILHDVGGFISANNHNFHSYNIIRAQSIVGFSDIAIEIIASSARYHSEEIPIMAHNNYRVLSDVDKMIVSTLAAILKLSEALDISHMQKIKEIKLLETRDNMFFNLRSKGDIILEEWNFSKYVDFFEEVIGVKPII</sequence>
<dbReference type="CDD" id="cd24006">
    <property type="entry name" value="ASKHA_NBD_PPX_GppA"/>
    <property type="match status" value="1"/>
</dbReference>
<organism evidence="4 5">
    <name type="scientific">Clostridium estertheticum subsp. estertheticum</name>
    <dbReference type="NCBI Taxonomy" id="1552"/>
    <lineage>
        <taxon>Bacteria</taxon>
        <taxon>Bacillati</taxon>
        <taxon>Bacillota</taxon>
        <taxon>Clostridia</taxon>
        <taxon>Eubacteriales</taxon>
        <taxon>Clostridiaceae</taxon>
        <taxon>Clostridium</taxon>
    </lineage>
</organism>
<evidence type="ECO:0000259" key="3">
    <source>
        <dbReference type="Pfam" id="PF21447"/>
    </source>
</evidence>
<dbReference type="GO" id="GO:0016462">
    <property type="term" value="F:pyrophosphatase activity"/>
    <property type="evidence" value="ECO:0007669"/>
    <property type="project" value="TreeGrafter"/>
</dbReference>
<keyword evidence="5" id="KW-1185">Reference proteome</keyword>
<reference evidence="5" key="1">
    <citation type="journal article" date="2016" name="Front. Microbiol.">
        <title>Complete Genome Sequence of Clostridium estertheticum DSM 8809, a Microbe Identified in Spoiled Vacuum Packed Beef.</title>
        <authorList>
            <person name="Yu Z."/>
            <person name="Gunn L."/>
            <person name="Brennan E."/>
            <person name="Reid R."/>
            <person name="Wall P.G."/>
            <person name="Gaora O.P."/>
            <person name="Hurley D."/>
            <person name="Bolton D."/>
            <person name="Fanning S."/>
        </authorList>
    </citation>
    <scope>NUCLEOTIDE SEQUENCE [LARGE SCALE GENOMIC DNA]</scope>
    <source>
        <strain evidence="5">DSM 8809</strain>
    </source>
</reference>
<feature type="domain" description="Ppx/GppA phosphatase N-terminal" evidence="2">
    <location>
        <begin position="31"/>
        <end position="312"/>
    </location>
</feature>
<evidence type="ECO:0000256" key="1">
    <source>
        <dbReference type="ARBA" id="ARBA00007125"/>
    </source>
</evidence>
<dbReference type="InterPro" id="IPR003695">
    <property type="entry name" value="Ppx_GppA_N"/>
</dbReference>
<dbReference type="Proteomes" id="UP000182569">
    <property type="component" value="Chromosome"/>
</dbReference>
<dbReference type="Pfam" id="PF02541">
    <property type="entry name" value="Ppx-GppA"/>
    <property type="match status" value="1"/>
</dbReference>
<dbReference type="EMBL" id="CP015756">
    <property type="protein sequence ID" value="APC40428.1"/>
    <property type="molecule type" value="Genomic_DNA"/>
</dbReference>
<dbReference type="Gene3D" id="1.10.3210.10">
    <property type="entry name" value="Hypothetical protein af1432"/>
    <property type="match status" value="1"/>
</dbReference>
<dbReference type="OrthoDB" id="9814545at2"/>
<dbReference type="STRING" id="1552.A7L45_10295"/>
<evidence type="ECO:0000313" key="5">
    <source>
        <dbReference type="Proteomes" id="UP000182569"/>
    </source>
</evidence>
<dbReference type="Gene3D" id="3.30.420.150">
    <property type="entry name" value="Exopolyphosphatase. Domain 2"/>
    <property type="match status" value="1"/>
</dbReference>
<comment type="similarity">
    <text evidence="1">Belongs to the GppA/Ppx family.</text>
</comment>
<dbReference type="KEGG" id="ceu:A7L45_10295"/>
<dbReference type="SUPFAM" id="SSF53067">
    <property type="entry name" value="Actin-like ATPase domain"/>
    <property type="match status" value="2"/>
</dbReference>
<dbReference type="InterPro" id="IPR043129">
    <property type="entry name" value="ATPase_NBD"/>
</dbReference>
<protein>
    <submittedName>
        <fullName evidence="4">Exopolyphosphatase</fullName>
    </submittedName>
</protein>
<proteinExistence type="inferred from homology"/>
<dbReference type="PANTHER" id="PTHR30005:SF0">
    <property type="entry name" value="RETROGRADE REGULATION PROTEIN 2"/>
    <property type="match status" value="1"/>
</dbReference>
<dbReference type="RefSeq" id="WP_071612718.1">
    <property type="nucleotide sequence ID" value="NZ_CP015756.1"/>
</dbReference>
<dbReference type="AlphaFoldDB" id="A0A1J0GGC0"/>
<dbReference type="InterPro" id="IPR048950">
    <property type="entry name" value="Ppx_GppA_C"/>
</dbReference>
<gene>
    <name evidence="4" type="ORF">A7L45_10295</name>
</gene>
<dbReference type="Gene3D" id="3.30.420.40">
    <property type="match status" value="1"/>
</dbReference>
<feature type="domain" description="Ppx/GppA phosphatase C-terminal" evidence="3">
    <location>
        <begin position="331"/>
        <end position="485"/>
    </location>
</feature>
<evidence type="ECO:0000313" key="4">
    <source>
        <dbReference type="EMBL" id="APC40428.1"/>
    </source>
</evidence>
<dbReference type="InterPro" id="IPR050273">
    <property type="entry name" value="GppA/Ppx_hydrolase"/>
</dbReference>
<name>A0A1J0GGC0_9CLOT</name>
<dbReference type="PANTHER" id="PTHR30005">
    <property type="entry name" value="EXOPOLYPHOSPHATASE"/>
    <property type="match status" value="1"/>
</dbReference>
<evidence type="ECO:0000259" key="2">
    <source>
        <dbReference type="Pfam" id="PF02541"/>
    </source>
</evidence>
<accession>A0A1J0GGC0</accession>
<dbReference type="CDD" id="cd00077">
    <property type="entry name" value="HDc"/>
    <property type="match status" value="1"/>
</dbReference>
<dbReference type="InterPro" id="IPR003607">
    <property type="entry name" value="HD/PDEase_dom"/>
</dbReference>